<feature type="active site" evidence="13">
    <location>
        <position position="409"/>
    </location>
</feature>
<evidence type="ECO:0000256" key="3">
    <source>
        <dbReference type="ARBA" id="ARBA00022516"/>
    </source>
</evidence>
<comment type="similarity">
    <text evidence="13">Belongs to the phospholipase D family. Cardiolipin synthase subfamily.</text>
</comment>
<dbReference type="Proteomes" id="UP000036867">
    <property type="component" value="Unassembled WGS sequence"/>
</dbReference>
<dbReference type="GO" id="GO:0005886">
    <property type="term" value="C:plasma membrane"/>
    <property type="evidence" value="ECO:0007669"/>
    <property type="project" value="UniProtKB-SubCell"/>
</dbReference>
<dbReference type="GO" id="GO:0032049">
    <property type="term" value="P:cardiolipin biosynthetic process"/>
    <property type="evidence" value="ECO:0007669"/>
    <property type="project" value="UniProtKB-UniRule"/>
</dbReference>
<keyword evidence="6" id="KW-0677">Repeat</keyword>
<proteinExistence type="inferred from homology"/>
<organism evidence="16 17">
    <name type="scientific">Viridibacillus arvi</name>
    <dbReference type="NCBI Taxonomy" id="263475"/>
    <lineage>
        <taxon>Bacteria</taxon>
        <taxon>Bacillati</taxon>
        <taxon>Bacillota</taxon>
        <taxon>Bacilli</taxon>
        <taxon>Bacillales</taxon>
        <taxon>Caryophanaceae</taxon>
        <taxon>Viridibacillus</taxon>
    </lineage>
</organism>
<keyword evidence="17" id="KW-1185">Reference proteome</keyword>
<name>A0A0M0L8I8_9BACL</name>
<feature type="active site" evidence="13">
    <location>
        <position position="402"/>
    </location>
</feature>
<dbReference type="RefSeq" id="WP_053419196.1">
    <property type="nucleotide sequence ID" value="NZ_LILB01000009.1"/>
</dbReference>
<keyword evidence="8 13" id="KW-0443">Lipid metabolism</keyword>
<dbReference type="AlphaFoldDB" id="A0A0M0L8I8"/>
<evidence type="ECO:0000256" key="4">
    <source>
        <dbReference type="ARBA" id="ARBA00022679"/>
    </source>
</evidence>
<evidence type="ECO:0000256" key="6">
    <source>
        <dbReference type="ARBA" id="ARBA00022737"/>
    </source>
</evidence>
<dbReference type="PANTHER" id="PTHR21248:SF22">
    <property type="entry name" value="PHOSPHOLIPASE D"/>
    <property type="match status" value="1"/>
</dbReference>
<dbReference type="CDD" id="cd09112">
    <property type="entry name" value="PLDc_CLS_2"/>
    <property type="match status" value="1"/>
</dbReference>
<dbReference type="InterPro" id="IPR030874">
    <property type="entry name" value="Cardiolipin_synth_Firmi"/>
</dbReference>
<feature type="active site" evidence="13">
    <location>
        <position position="404"/>
    </location>
</feature>
<dbReference type="PATRIC" id="fig|263475.3.peg.262"/>
<evidence type="ECO:0000256" key="8">
    <source>
        <dbReference type="ARBA" id="ARBA00023098"/>
    </source>
</evidence>
<keyword evidence="7 13" id="KW-1133">Transmembrane helix</keyword>
<comment type="catalytic activity">
    <reaction evidence="13">
        <text>2 a 1,2-diacyl-sn-glycero-3-phospho-(1'-sn-glycerol) = a cardiolipin + glycerol</text>
        <dbReference type="Rhea" id="RHEA:31451"/>
        <dbReference type="ChEBI" id="CHEBI:17754"/>
        <dbReference type="ChEBI" id="CHEBI:62237"/>
        <dbReference type="ChEBI" id="CHEBI:64716"/>
    </reaction>
</comment>
<evidence type="ECO:0000256" key="7">
    <source>
        <dbReference type="ARBA" id="ARBA00022989"/>
    </source>
</evidence>
<evidence type="ECO:0000256" key="2">
    <source>
        <dbReference type="ARBA" id="ARBA00022475"/>
    </source>
</evidence>
<comment type="subcellular location">
    <subcellularLocation>
        <location evidence="1 13">Cell membrane</location>
        <topology evidence="1 13">Multi-pass membrane protein</topology>
    </subcellularLocation>
</comment>
<feature type="transmembrane region" description="Helical" evidence="13">
    <location>
        <begin position="37"/>
        <end position="56"/>
    </location>
</feature>
<dbReference type="InterPro" id="IPR022924">
    <property type="entry name" value="Cardiolipin_synthase"/>
</dbReference>
<dbReference type="Pfam" id="PF13091">
    <property type="entry name" value="PLDc_2"/>
    <property type="match status" value="2"/>
</dbReference>
<dbReference type="FunFam" id="3.30.870.10:FF:000014">
    <property type="entry name" value="Cardiolipin synthase"/>
    <property type="match status" value="1"/>
</dbReference>
<comment type="caution">
    <text evidence="16">The sequence shown here is derived from an EMBL/GenBank/DDBJ whole genome shotgun (WGS) entry which is preliminary data.</text>
</comment>
<feature type="active site" evidence="13">
    <location>
        <position position="231"/>
    </location>
</feature>
<evidence type="ECO:0000256" key="13">
    <source>
        <dbReference type="HAMAP-Rule" id="MF_01916"/>
    </source>
</evidence>
<evidence type="ECO:0000313" key="16">
    <source>
        <dbReference type="EMBL" id="KOO47395.1"/>
    </source>
</evidence>
<dbReference type="InterPro" id="IPR027379">
    <property type="entry name" value="CLS_N"/>
</dbReference>
<dbReference type="PANTHER" id="PTHR21248">
    <property type="entry name" value="CARDIOLIPIN SYNTHASE"/>
    <property type="match status" value="1"/>
</dbReference>
<dbReference type="Gene3D" id="3.30.870.10">
    <property type="entry name" value="Endonuclease Chain A"/>
    <property type="match status" value="2"/>
</dbReference>
<evidence type="ECO:0000256" key="9">
    <source>
        <dbReference type="ARBA" id="ARBA00023136"/>
    </source>
</evidence>
<dbReference type="InterPro" id="IPR025202">
    <property type="entry name" value="PLD-like_dom"/>
</dbReference>
<dbReference type="CDD" id="cd09110">
    <property type="entry name" value="PLDc_CLS_1"/>
    <property type="match status" value="1"/>
</dbReference>
<dbReference type="GeneID" id="301138839"/>
<dbReference type="PROSITE" id="PS50035">
    <property type="entry name" value="PLD"/>
    <property type="match status" value="2"/>
</dbReference>
<comment type="function">
    <text evidence="12 13">Catalyzes the reversible phosphatidyl group transfer from one phosphatidylglycerol molecule to another to form cardiolipin (CL) (diphosphatidylglycerol) and glycerol.</text>
</comment>
<accession>A0A0M0L8I8</accession>
<dbReference type="EC" id="2.7.8.-" evidence="13 14"/>
<keyword evidence="5 13" id="KW-0812">Transmembrane</keyword>
<keyword evidence="10 13" id="KW-0594">Phospholipid biosynthesis</keyword>
<dbReference type="SMART" id="SM00155">
    <property type="entry name" value="PLDc"/>
    <property type="match status" value="2"/>
</dbReference>
<evidence type="ECO:0000256" key="14">
    <source>
        <dbReference type="NCBIfam" id="TIGR04265"/>
    </source>
</evidence>
<gene>
    <name evidence="16" type="ORF">AMD00_22310</name>
</gene>
<dbReference type="InterPro" id="IPR001736">
    <property type="entry name" value="PLipase_D/transphosphatidylase"/>
</dbReference>
<evidence type="ECO:0000256" key="5">
    <source>
        <dbReference type="ARBA" id="ARBA00022692"/>
    </source>
</evidence>
<dbReference type="FunFam" id="3.30.870.10:FF:000021">
    <property type="entry name" value="Cardiolipin synthase"/>
    <property type="match status" value="1"/>
</dbReference>
<dbReference type="NCBIfam" id="TIGR04265">
    <property type="entry name" value="bac_cardiolipin"/>
    <property type="match status" value="1"/>
</dbReference>
<sequence>MVVTLFSFMVSLILSLNILLAIPIIFLERREPSSTWAWILVLFFFPVGGFILYLLLGRKLRKKHLFRWEGRKKIGIEKLIDYQMEAIEDSTFEYRLDDAAHYKDLIYMHLSTNHAVLTQDNSVKIYSDGAEKFKALLKDIETAKDHIHIQYYIFKMDNLGRHIYNELIKKAKQGIQVRVLYDEMGSRGVHKRHFKELIEAGGEVEVFFPSILPLINPRLNYRNHRKLVIVDGRTGYIGGFNVGDEYLGLNKKFGYWRDTHLRIEGSSVHPLQTRFILDWNQASDNQDIEYSDRYFPTFSRKGEVGLQIVSSGPDSEWEQIKIGYVKLIGMAKKYVYIQTPYFIPDDSFMDAVRIACLSGIDVRIMIPNKPDHMFVYWATYSYIGQLIKAGAKIYIYENGFLHSKMIVIDDEASTVGTANIDFRSFKLNFEVNAFIYDRETSHQLAELFEQDMQLSTELTPERYANRSRIIKMKESISRLLSPIL</sequence>
<evidence type="ECO:0000256" key="10">
    <source>
        <dbReference type="ARBA" id="ARBA00023209"/>
    </source>
</evidence>
<keyword evidence="11 13" id="KW-1208">Phospholipid metabolism</keyword>
<evidence type="ECO:0000256" key="11">
    <source>
        <dbReference type="ARBA" id="ARBA00023264"/>
    </source>
</evidence>
<feature type="domain" description="PLD phosphodiesterase" evidence="15">
    <location>
        <begin position="219"/>
        <end position="246"/>
    </location>
</feature>
<keyword evidence="3 13" id="KW-0444">Lipid biosynthesis</keyword>
<dbReference type="OrthoDB" id="9762009at2"/>
<feature type="domain" description="PLD phosphodiesterase" evidence="15">
    <location>
        <begin position="397"/>
        <end position="424"/>
    </location>
</feature>
<protein>
    <recommendedName>
        <fullName evidence="13 14">Cardiolipin synthase</fullName>
        <shortName evidence="13">CL synthase</shortName>
        <ecNumber evidence="13 14">2.7.8.-</ecNumber>
    </recommendedName>
</protein>
<keyword evidence="2 13" id="KW-1003">Cell membrane</keyword>
<evidence type="ECO:0000256" key="1">
    <source>
        <dbReference type="ARBA" id="ARBA00004651"/>
    </source>
</evidence>
<evidence type="ECO:0000313" key="17">
    <source>
        <dbReference type="Proteomes" id="UP000036867"/>
    </source>
</evidence>
<evidence type="ECO:0000259" key="15">
    <source>
        <dbReference type="PROSITE" id="PS50035"/>
    </source>
</evidence>
<keyword evidence="4 13" id="KW-0808">Transferase</keyword>
<dbReference type="SUPFAM" id="SSF56024">
    <property type="entry name" value="Phospholipase D/nuclease"/>
    <property type="match status" value="2"/>
</dbReference>
<dbReference type="GO" id="GO:0008808">
    <property type="term" value="F:cardiolipin synthase activity"/>
    <property type="evidence" value="ECO:0007669"/>
    <property type="project" value="UniProtKB-UniRule"/>
</dbReference>
<dbReference type="Pfam" id="PF13396">
    <property type="entry name" value="PLDc_N"/>
    <property type="match status" value="1"/>
</dbReference>
<feature type="active site" evidence="13">
    <location>
        <position position="226"/>
    </location>
</feature>
<dbReference type="EMBL" id="LILB01000009">
    <property type="protein sequence ID" value="KOO47395.1"/>
    <property type="molecule type" value="Genomic_DNA"/>
</dbReference>
<dbReference type="STRING" id="263475.AMD00_22310"/>
<reference evidence="17" key="1">
    <citation type="submission" date="2015-08" db="EMBL/GenBank/DDBJ databases">
        <title>Fjat-10028 dsm 16317.</title>
        <authorList>
            <person name="Liu B."/>
            <person name="Wang J."/>
            <person name="Zhu Y."/>
            <person name="Liu G."/>
            <person name="Chen Q."/>
            <person name="Chen Z."/>
            <person name="Lan J."/>
            <person name="Che J."/>
            <person name="Ge C."/>
            <person name="Shi H."/>
            <person name="Pan Z."/>
            <person name="Liu X."/>
        </authorList>
    </citation>
    <scope>NUCLEOTIDE SEQUENCE [LARGE SCALE GENOMIC DNA]</scope>
    <source>
        <strain evidence="17">DSM 16317</strain>
    </source>
</reference>
<feature type="active site" evidence="13">
    <location>
        <position position="224"/>
    </location>
</feature>
<evidence type="ECO:0000256" key="12">
    <source>
        <dbReference type="ARBA" id="ARBA00057569"/>
    </source>
</evidence>
<keyword evidence="9 13" id="KW-0472">Membrane</keyword>
<dbReference type="HAMAP" id="MF_01916">
    <property type="entry name" value="Cardiolipin_synth_Cls"/>
    <property type="match status" value="1"/>
</dbReference>
<comment type="caution">
    <text evidence="13">Lacks conserved residue(s) required for the propagation of feature annotation.</text>
</comment>